<dbReference type="RefSeq" id="WP_117517363.1">
    <property type="nucleotide sequence ID" value="NZ_QRPK01000168.1"/>
</dbReference>
<accession>A0A415NRM0</accession>
<name>A0A415NRM0_9FIRM</name>
<dbReference type="InterPro" id="IPR036162">
    <property type="entry name" value="Resolvase-like_N_sf"/>
</dbReference>
<dbReference type="OrthoDB" id="1655654at2"/>
<sequence length="114" mass="13444">MQKQIKAWIYCRVREGGSRILLDYQAAALEDYALKNNMNIVGVIKEISEGKWLDSFKMNFLINAIRKKEINIVLVYCPSRISIYRDIVDEFEMFCHVHHVQLISIKEYMISQLT</sequence>
<dbReference type="Gene3D" id="3.40.50.1390">
    <property type="entry name" value="Resolvase, N-terminal catalytic domain"/>
    <property type="match status" value="1"/>
</dbReference>
<evidence type="ECO:0000313" key="3">
    <source>
        <dbReference type="Proteomes" id="UP000284868"/>
    </source>
</evidence>
<keyword evidence="3" id="KW-1185">Reference proteome</keyword>
<reference evidence="2 3" key="1">
    <citation type="submission" date="2018-08" db="EMBL/GenBank/DDBJ databases">
        <title>A genome reference for cultivated species of the human gut microbiota.</title>
        <authorList>
            <person name="Zou Y."/>
            <person name="Xue W."/>
            <person name="Luo G."/>
        </authorList>
    </citation>
    <scope>NUCLEOTIDE SEQUENCE [LARGE SCALE GENOMIC DNA]</scope>
    <source>
        <strain evidence="2 3">AF35-6BH</strain>
    </source>
</reference>
<gene>
    <name evidence="2" type="ORF">DWZ83_11115</name>
</gene>
<evidence type="ECO:0000259" key="1">
    <source>
        <dbReference type="Pfam" id="PF00239"/>
    </source>
</evidence>
<dbReference type="EMBL" id="QRPK01000168">
    <property type="protein sequence ID" value="RHM03098.1"/>
    <property type="molecule type" value="Genomic_DNA"/>
</dbReference>
<dbReference type="GO" id="GO:0000150">
    <property type="term" value="F:DNA strand exchange activity"/>
    <property type="evidence" value="ECO:0007669"/>
    <property type="project" value="InterPro"/>
</dbReference>
<evidence type="ECO:0000313" key="2">
    <source>
        <dbReference type="EMBL" id="RHM03098.1"/>
    </source>
</evidence>
<dbReference type="SUPFAM" id="SSF53041">
    <property type="entry name" value="Resolvase-like"/>
    <property type="match status" value="1"/>
</dbReference>
<comment type="caution">
    <text evidence="2">The sequence shown here is derived from an EMBL/GenBank/DDBJ whole genome shotgun (WGS) entry which is preliminary data.</text>
</comment>
<dbReference type="GO" id="GO:0003677">
    <property type="term" value="F:DNA binding"/>
    <property type="evidence" value="ECO:0007669"/>
    <property type="project" value="InterPro"/>
</dbReference>
<organism evidence="2 3">
    <name type="scientific">Amedibacillus dolichus</name>
    <dbReference type="NCBI Taxonomy" id="31971"/>
    <lineage>
        <taxon>Bacteria</taxon>
        <taxon>Bacillati</taxon>
        <taxon>Bacillota</taxon>
        <taxon>Erysipelotrichia</taxon>
        <taxon>Erysipelotrichales</taxon>
        <taxon>Erysipelotrichaceae</taxon>
        <taxon>Amedibacillus</taxon>
    </lineage>
</organism>
<dbReference type="Proteomes" id="UP000284868">
    <property type="component" value="Unassembled WGS sequence"/>
</dbReference>
<dbReference type="Pfam" id="PF00239">
    <property type="entry name" value="Resolvase"/>
    <property type="match status" value="1"/>
</dbReference>
<dbReference type="AlphaFoldDB" id="A0A415NRM0"/>
<protein>
    <recommendedName>
        <fullName evidence="1">Resolvase/invertase-type recombinase catalytic domain-containing protein</fullName>
    </recommendedName>
</protein>
<feature type="domain" description="Resolvase/invertase-type recombinase catalytic" evidence="1">
    <location>
        <begin position="8"/>
        <end position="108"/>
    </location>
</feature>
<dbReference type="InterPro" id="IPR006119">
    <property type="entry name" value="Resolv_N"/>
</dbReference>
<proteinExistence type="predicted"/>